<accession>A0A6M3J5N4</accession>
<protein>
    <submittedName>
        <fullName evidence="1">Uncharacterized protein</fullName>
    </submittedName>
</protein>
<reference evidence="1" key="1">
    <citation type="submission" date="2020-03" db="EMBL/GenBank/DDBJ databases">
        <title>The deep terrestrial virosphere.</title>
        <authorList>
            <person name="Holmfeldt K."/>
            <person name="Nilsson E."/>
            <person name="Simone D."/>
            <person name="Lopez-Fernandez M."/>
            <person name="Wu X."/>
            <person name="de Brujin I."/>
            <person name="Lundin D."/>
            <person name="Andersson A."/>
            <person name="Bertilsson S."/>
            <person name="Dopson M."/>
        </authorList>
    </citation>
    <scope>NUCLEOTIDE SEQUENCE</scope>
    <source>
        <strain evidence="1">MM415B00496</strain>
    </source>
</reference>
<dbReference type="AlphaFoldDB" id="A0A6M3J5N4"/>
<proteinExistence type="predicted"/>
<name>A0A6M3J5N4_9ZZZZ</name>
<sequence>MSSDEKKFERVRPDVLNATTLLEVAGRLGDLFDLTKSMIPSGVVDSFDILVTGSKPQQVRKESSWFNVSIYNDADSTDSVFVSVNKVGADKHEIKPDDTYNVNMGAAKIYSLFFRSSRNGSATVSVTGVR</sequence>
<evidence type="ECO:0000313" key="1">
    <source>
        <dbReference type="EMBL" id="QJA64485.1"/>
    </source>
</evidence>
<organism evidence="1">
    <name type="scientific">viral metagenome</name>
    <dbReference type="NCBI Taxonomy" id="1070528"/>
    <lineage>
        <taxon>unclassified sequences</taxon>
        <taxon>metagenomes</taxon>
        <taxon>organismal metagenomes</taxon>
    </lineage>
</organism>
<gene>
    <name evidence="1" type="ORF">MM415B00496_0043</name>
</gene>
<dbReference type="EMBL" id="MT141520">
    <property type="protein sequence ID" value="QJA64485.1"/>
    <property type="molecule type" value="Genomic_DNA"/>
</dbReference>